<feature type="chain" id="PRO_5039349553" evidence="2">
    <location>
        <begin position="22"/>
        <end position="214"/>
    </location>
</feature>
<feature type="region of interest" description="Disordered" evidence="1">
    <location>
        <begin position="27"/>
        <end position="52"/>
    </location>
</feature>
<reference evidence="3 4" key="1">
    <citation type="journal article" date="2014" name="Int. J. Syst. Evol. Microbiol.">
        <title>Complete genome sequence of Corynebacterium casei LMG S-19264T (=DSM 44701T), isolated from a smear-ripened cheese.</title>
        <authorList>
            <consortium name="US DOE Joint Genome Institute (JGI-PGF)"/>
            <person name="Walter F."/>
            <person name="Albersmeier A."/>
            <person name="Kalinowski J."/>
            <person name="Ruckert C."/>
        </authorList>
    </citation>
    <scope>NUCLEOTIDE SEQUENCE [LARGE SCALE GENOMIC DNA]</scope>
    <source>
        <strain evidence="3 4">CGMCC 1.12976</strain>
    </source>
</reference>
<gene>
    <name evidence="3" type="ORF">GCM10011399_30910</name>
</gene>
<keyword evidence="2" id="KW-0732">Signal</keyword>
<proteinExistence type="predicted"/>
<evidence type="ECO:0000313" key="4">
    <source>
        <dbReference type="Proteomes" id="UP000598775"/>
    </source>
</evidence>
<protein>
    <submittedName>
        <fullName evidence="3">Uncharacterized protein</fullName>
    </submittedName>
</protein>
<keyword evidence="4" id="KW-1185">Reference proteome</keyword>
<organism evidence="3 4">
    <name type="scientific">Subtercola lobariae</name>
    <dbReference type="NCBI Taxonomy" id="1588641"/>
    <lineage>
        <taxon>Bacteria</taxon>
        <taxon>Bacillati</taxon>
        <taxon>Actinomycetota</taxon>
        <taxon>Actinomycetes</taxon>
        <taxon>Micrococcales</taxon>
        <taxon>Microbacteriaceae</taxon>
        <taxon>Subtercola</taxon>
    </lineage>
</organism>
<dbReference type="EMBL" id="BMGP01000006">
    <property type="protein sequence ID" value="GGF35709.1"/>
    <property type="molecule type" value="Genomic_DNA"/>
</dbReference>
<feature type="signal peptide" evidence="2">
    <location>
        <begin position="1"/>
        <end position="21"/>
    </location>
</feature>
<evidence type="ECO:0000313" key="3">
    <source>
        <dbReference type="EMBL" id="GGF35709.1"/>
    </source>
</evidence>
<accession>A0A917EZ17</accession>
<evidence type="ECO:0000256" key="2">
    <source>
        <dbReference type="SAM" id="SignalP"/>
    </source>
</evidence>
<comment type="caution">
    <text evidence="3">The sequence shown here is derived from an EMBL/GenBank/DDBJ whole genome shotgun (WGS) entry which is preliminary data.</text>
</comment>
<sequence length="214" mass="20996">MLTATALTTVVLAGCSGAATPAPTVTVTVTPGPTTTPTSTTTGTATPEPASAKSVTLDADGIVVSASEGTINAGYFDGVTPAVNALTVAFGSVQPTFLPAGKCNADQTTYDWGAVKLTYLGSDASAASTFILSASTAPTTVDVSTALGARVGGSWKSYIANLPSSALTRDDGTYQDALESATPGGSSSTVGTVVTATNGAITGITVPIDFNADC</sequence>
<name>A0A917EZ17_9MICO</name>
<dbReference type="AlphaFoldDB" id="A0A917EZ17"/>
<evidence type="ECO:0000256" key="1">
    <source>
        <dbReference type="SAM" id="MobiDB-lite"/>
    </source>
</evidence>
<dbReference type="Proteomes" id="UP000598775">
    <property type="component" value="Unassembled WGS sequence"/>
</dbReference>